<reference evidence="2" key="1">
    <citation type="submission" date="2021-02" db="EMBL/GenBank/DDBJ databases">
        <authorList>
            <person name="Nowell W R."/>
        </authorList>
    </citation>
    <scope>NUCLEOTIDE SEQUENCE</scope>
</reference>
<evidence type="ECO:0000313" key="2">
    <source>
        <dbReference type="EMBL" id="CAF0947614.1"/>
    </source>
</evidence>
<evidence type="ECO:0000256" key="1">
    <source>
        <dbReference type="SAM" id="Phobius"/>
    </source>
</evidence>
<dbReference type="EMBL" id="CAJOBC010002252">
    <property type="protein sequence ID" value="CAF3723669.1"/>
    <property type="molecule type" value="Genomic_DNA"/>
</dbReference>
<evidence type="ECO:0000313" key="3">
    <source>
        <dbReference type="EMBL" id="CAF3723669.1"/>
    </source>
</evidence>
<dbReference type="Proteomes" id="UP000681722">
    <property type="component" value="Unassembled WGS sequence"/>
</dbReference>
<dbReference type="AlphaFoldDB" id="A0A814D2M4"/>
<comment type="caution">
    <text evidence="2">The sequence shown here is derived from an EMBL/GenBank/DDBJ whole genome shotgun (WGS) entry which is preliminary data.</text>
</comment>
<sequence>MPANHITILMTSPFSSDITINSYSKISGLLSVVDDYSWCHQQILTCLFRRDRHLDKQQLNTKCEAYIKVRKCLEIDPDIRYQCDKNTINNLKTIFNENYPQCQKSYTQALSHSSQRTKPYLNLIYIIVAVVVSISFSY</sequence>
<keyword evidence="4" id="KW-1185">Reference proteome</keyword>
<proteinExistence type="predicted"/>
<dbReference type="Proteomes" id="UP000663829">
    <property type="component" value="Unassembled WGS sequence"/>
</dbReference>
<keyword evidence="1" id="KW-0812">Transmembrane</keyword>
<keyword evidence="1" id="KW-0472">Membrane</keyword>
<evidence type="ECO:0000313" key="4">
    <source>
        <dbReference type="Proteomes" id="UP000663829"/>
    </source>
</evidence>
<organism evidence="2 4">
    <name type="scientific">Didymodactylos carnosus</name>
    <dbReference type="NCBI Taxonomy" id="1234261"/>
    <lineage>
        <taxon>Eukaryota</taxon>
        <taxon>Metazoa</taxon>
        <taxon>Spiralia</taxon>
        <taxon>Gnathifera</taxon>
        <taxon>Rotifera</taxon>
        <taxon>Eurotatoria</taxon>
        <taxon>Bdelloidea</taxon>
        <taxon>Philodinida</taxon>
        <taxon>Philodinidae</taxon>
        <taxon>Didymodactylos</taxon>
    </lineage>
</organism>
<accession>A0A814D2M4</accession>
<dbReference type="EMBL" id="CAJNOQ010002252">
    <property type="protein sequence ID" value="CAF0947614.1"/>
    <property type="molecule type" value="Genomic_DNA"/>
</dbReference>
<feature type="transmembrane region" description="Helical" evidence="1">
    <location>
        <begin position="120"/>
        <end position="137"/>
    </location>
</feature>
<name>A0A814D2M4_9BILA</name>
<protein>
    <submittedName>
        <fullName evidence="2">Uncharacterized protein</fullName>
    </submittedName>
</protein>
<gene>
    <name evidence="2" type="ORF">GPM918_LOCUS11061</name>
    <name evidence="3" type="ORF">SRO942_LOCUS11062</name>
</gene>
<keyword evidence="1" id="KW-1133">Transmembrane helix</keyword>